<dbReference type="Proteomes" id="UP000002071">
    <property type="component" value="Chromosome"/>
</dbReference>
<evidence type="ECO:0000313" key="4">
    <source>
        <dbReference type="Proteomes" id="UP000002071"/>
    </source>
</evidence>
<sequence>MSMRVRILGYAAFAGIATFLVVFFAVSEALLPYIEFSVLVGIPVGLLVGTLSAAFVLTEFGSDTSQTRRALARGLGTAGIGFVVAFGIGLLTGQGVTLATVLGVATGLIAGMVIVIRETG</sequence>
<dbReference type="STRING" id="519442.Huta_0117"/>
<dbReference type="InterPro" id="IPR058460">
    <property type="entry name" value="DUF8147"/>
</dbReference>
<accession>C7NP15</accession>
<dbReference type="HOGENOM" id="CLU_2044368_0_0_2"/>
<keyword evidence="1" id="KW-1133">Transmembrane helix</keyword>
<dbReference type="EMBL" id="CP001687">
    <property type="protein sequence ID" value="ACV10306.1"/>
    <property type="molecule type" value="Genomic_DNA"/>
</dbReference>
<evidence type="ECO:0000256" key="1">
    <source>
        <dbReference type="SAM" id="Phobius"/>
    </source>
</evidence>
<proteinExistence type="predicted"/>
<feature type="transmembrane region" description="Helical" evidence="1">
    <location>
        <begin position="7"/>
        <end position="26"/>
    </location>
</feature>
<evidence type="ECO:0000313" key="3">
    <source>
        <dbReference type="EMBL" id="ACV10306.1"/>
    </source>
</evidence>
<dbReference type="eggNOG" id="arCOG13139">
    <property type="taxonomic scope" value="Archaea"/>
</dbReference>
<keyword evidence="4" id="KW-1185">Reference proteome</keyword>
<reference evidence="3 4" key="1">
    <citation type="journal article" date="2009" name="Stand. Genomic Sci.">
        <title>Complete genome sequence of Halorhabdus utahensis type strain (AX-2).</title>
        <authorList>
            <person name="Anderson I."/>
            <person name="Tindall B.J."/>
            <person name="Pomrenke H."/>
            <person name="Goker M."/>
            <person name="Lapidus A."/>
            <person name="Nolan M."/>
            <person name="Copeland A."/>
            <person name="Glavina Del Rio T."/>
            <person name="Chen F."/>
            <person name="Tice H."/>
            <person name="Cheng J.F."/>
            <person name="Lucas S."/>
            <person name="Chertkov O."/>
            <person name="Bruce D."/>
            <person name="Brettin T."/>
            <person name="Detter J.C."/>
            <person name="Han C."/>
            <person name="Goodwin L."/>
            <person name="Land M."/>
            <person name="Hauser L."/>
            <person name="Chang Y.J."/>
            <person name="Jeffries C.D."/>
            <person name="Pitluck S."/>
            <person name="Pati A."/>
            <person name="Mavromatis K."/>
            <person name="Ivanova N."/>
            <person name="Ovchinnikova G."/>
            <person name="Chen A."/>
            <person name="Palaniappan K."/>
            <person name="Chain P."/>
            <person name="Rohde M."/>
            <person name="Bristow J."/>
            <person name="Eisen J.A."/>
            <person name="Markowitz V."/>
            <person name="Hugenholtz P."/>
            <person name="Kyrpides N.C."/>
            <person name="Klenk H.P."/>
        </authorList>
    </citation>
    <scope>NUCLEOTIDE SEQUENCE [LARGE SCALE GENOMIC DNA]</scope>
    <source>
        <strain evidence="4">DSM 12940 / JCM 11049 / AX-2</strain>
    </source>
</reference>
<dbReference type="KEGG" id="hut:Huta_0117"/>
<feature type="domain" description="DUF8147" evidence="2">
    <location>
        <begin position="5"/>
        <end position="117"/>
    </location>
</feature>
<gene>
    <name evidence="3" type="ordered locus">Huta_0117</name>
</gene>
<protein>
    <recommendedName>
        <fullName evidence="2">DUF8147 domain-containing protein</fullName>
    </recommendedName>
</protein>
<evidence type="ECO:0000259" key="2">
    <source>
        <dbReference type="Pfam" id="PF26472"/>
    </source>
</evidence>
<organism evidence="3 4">
    <name type="scientific">Halorhabdus utahensis (strain DSM 12940 / JCM 11049 / AX-2)</name>
    <dbReference type="NCBI Taxonomy" id="519442"/>
    <lineage>
        <taxon>Archaea</taxon>
        <taxon>Methanobacteriati</taxon>
        <taxon>Methanobacteriota</taxon>
        <taxon>Stenosarchaea group</taxon>
        <taxon>Halobacteria</taxon>
        <taxon>Halobacteriales</taxon>
        <taxon>Haloarculaceae</taxon>
        <taxon>Halorhabdus</taxon>
    </lineage>
</organism>
<name>C7NP15_HALUD</name>
<keyword evidence="1" id="KW-0812">Transmembrane</keyword>
<feature type="transmembrane region" description="Helical" evidence="1">
    <location>
        <begin position="96"/>
        <end position="116"/>
    </location>
</feature>
<dbReference type="Pfam" id="PF26472">
    <property type="entry name" value="DUF8147"/>
    <property type="match status" value="1"/>
</dbReference>
<feature type="transmembrane region" description="Helical" evidence="1">
    <location>
        <begin position="38"/>
        <end position="58"/>
    </location>
</feature>
<feature type="transmembrane region" description="Helical" evidence="1">
    <location>
        <begin position="70"/>
        <end position="90"/>
    </location>
</feature>
<dbReference type="AlphaFoldDB" id="C7NP15"/>
<keyword evidence="1" id="KW-0472">Membrane</keyword>